<name>A0A5C3MNV7_9AGAM</name>
<gene>
    <name evidence="2" type="ORF">OE88DRAFT_1738773</name>
</gene>
<reference evidence="2 3" key="1">
    <citation type="journal article" date="2019" name="Nat. Ecol. Evol.">
        <title>Megaphylogeny resolves global patterns of mushroom evolution.</title>
        <authorList>
            <person name="Varga T."/>
            <person name="Krizsan K."/>
            <person name="Foldi C."/>
            <person name="Dima B."/>
            <person name="Sanchez-Garcia M."/>
            <person name="Sanchez-Ramirez S."/>
            <person name="Szollosi G.J."/>
            <person name="Szarkandi J.G."/>
            <person name="Papp V."/>
            <person name="Albert L."/>
            <person name="Andreopoulos W."/>
            <person name="Angelini C."/>
            <person name="Antonin V."/>
            <person name="Barry K.W."/>
            <person name="Bougher N.L."/>
            <person name="Buchanan P."/>
            <person name="Buyck B."/>
            <person name="Bense V."/>
            <person name="Catcheside P."/>
            <person name="Chovatia M."/>
            <person name="Cooper J."/>
            <person name="Damon W."/>
            <person name="Desjardin D."/>
            <person name="Finy P."/>
            <person name="Geml J."/>
            <person name="Haridas S."/>
            <person name="Hughes K."/>
            <person name="Justo A."/>
            <person name="Karasinski D."/>
            <person name="Kautmanova I."/>
            <person name="Kiss B."/>
            <person name="Kocsube S."/>
            <person name="Kotiranta H."/>
            <person name="LaButti K.M."/>
            <person name="Lechner B.E."/>
            <person name="Liimatainen K."/>
            <person name="Lipzen A."/>
            <person name="Lukacs Z."/>
            <person name="Mihaltcheva S."/>
            <person name="Morgado L.N."/>
            <person name="Niskanen T."/>
            <person name="Noordeloos M.E."/>
            <person name="Ohm R.A."/>
            <person name="Ortiz-Santana B."/>
            <person name="Ovrebo C."/>
            <person name="Racz N."/>
            <person name="Riley R."/>
            <person name="Savchenko A."/>
            <person name="Shiryaev A."/>
            <person name="Soop K."/>
            <person name="Spirin V."/>
            <person name="Szebenyi C."/>
            <person name="Tomsovsky M."/>
            <person name="Tulloss R.E."/>
            <person name="Uehling J."/>
            <person name="Grigoriev I.V."/>
            <person name="Vagvolgyi C."/>
            <person name="Papp T."/>
            <person name="Martin F.M."/>
            <person name="Miettinen O."/>
            <person name="Hibbett D.S."/>
            <person name="Nagy L.G."/>
        </authorList>
    </citation>
    <scope>NUCLEOTIDE SEQUENCE [LARGE SCALE GENOMIC DNA]</scope>
    <source>
        <strain evidence="2 3">OMC1185</strain>
    </source>
</reference>
<protein>
    <submittedName>
        <fullName evidence="2">Uncharacterized protein</fullName>
    </submittedName>
</protein>
<dbReference type="EMBL" id="ML213525">
    <property type="protein sequence ID" value="TFK47072.1"/>
    <property type="molecule type" value="Genomic_DNA"/>
</dbReference>
<sequence length="417" mass="45406">MKIDLVVGLVCKPNATSAKSSQKGSQPAAPDLPRKANALLYRDIRKPTSAMTARRNLKIDCAATENARPRTPGYSKSKSKPPSPLRMSFVIDDLEDSIPSKCEKVVPSQHVLREIDLNEPVPIVLPPRSFQRSKSFVSSEEATRRLEDTSTELRDCPAPVAFPRLKDEGTDPSFGPKPSPTPQGRLEGSPIEIYSRPSSGLKDEDTGMLFGPKLAPTSPIVFDTAGFIGALSTAVTTKCSLETICAPENRWMLSVGVISRHIEVWDLDVNDMVAWPACVRLTDSLPSSHLSQPPVDFIDIECRTVSHGRRSSGSKLDYSTCNSPRSLSGSSCGASDNPNHIHIHGGWQVVDNNAKGTMSGRAWTLGCWVSVPVQLFARSETRMFKIQVRAMLGGVKKSMIVSDACVVSVSHLRMGKR</sequence>
<feature type="region of interest" description="Disordered" evidence="1">
    <location>
        <begin position="61"/>
        <end position="85"/>
    </location>
</feature>
<dbReference type="Proteomes" id="UP000305948">
    <property type="component" value="Unassembled WGS sequence"/>
</dbReference>
<dbReference type="OrthoDB" id="3059771at2759"/>
<evidence type="ECO:0000313" key="3">
    <source>
        <dbReference type="Proteomes" id="UP000305948"/>
    </source>
</evidence>
<dbReference type="AlphaFoldDB" id="A0A5C3MNV7"/>
<keyword evidence="3" id="KW-1185">Reference proteome</keyword>
<organism evidence="2 3">
    <name type="scientific">Heliocybe sulcata</name>
    <dbReference type="NCBI Taxonomy" id="5364"/>
    <lineage>
        <taxon>Eukaryota</taxon>
        <taxon>Fungi</taxon>
        <taxon>Dikarya</taxon>
        <taxon>Basidiomycota</taxon>
        <taxon>Agaricomycotina</taxon>
        <taxon>Agaricomycetes</taxon>
        <taxon>Gloeophyllales</taxon>
        <taxon>Gloeophyllaceae</taxon>
        <taxon>Heliocybe</taxon>
    </lineage>
</organism>
<proteinExistence type="predicted"/>
<feature type="region of interest" description="Disordered" evidence="1">
    <location>
        <begin position="161"/>
        <end position="190"/>
    </location>
</feature>
<feature type="compositionally biased region" description="Polar residues" evidence="1">
    <location>
        <begin position="15"/>
        <end position="25"/>
    </location>
</feature>
<evidence type="ECO:0000256" key="1">
    <source>
        <dbReference type="SAM" id="MobiDB-lite"/>
    </source>
</evidence>
<feature type="region of interest" description="Disordered" evidence="1">
    <location>
        <begin position="15"/>
        <end position="34"/>
    </location>
</feature>
<accession>A0A5C3MNV7</accession>
<evidence type="ECO:0000313" key="2">
    <source>
        <dbReference type="EMBL" id="TFK47072.1"/>
    </source>
</evidence>